<name>A0A671NQA9_9TELE</name>
<accession>A0A671NQA9</accession>
<proteinExistence type="predicted"/>
<dbReference type="Proteomes" id="UP000472260">
    <property type="component" value="Unassembled WGS sequence"/>
</dbReference>
<evidence type="ECO:0000313" key="2">
    <source>
        <dbReference type="Proteomes" id="UP000472260"/>
    </source>
</evidence>
<keyword evidence="2" id="KW-1185">Reference proteome</keyword>
<dbReference type="Ensembl" id="ENSSANT00000050047.1">
    <property type="protein sequence ID" value="ENSSANP00000047045.1"/>
    <property type="gene ID" value="ENSSANG00000023748.1"/>
</dbReference>
<sequence length="65" mass="7057">MAAEVNGSSGLLKEEEEPMDVTATHSENYQTLLDAGLPQKVAESLDNIFQTGETDHTSTFFALLL</sequence>
<protein>
    <submittedName>
        <fullName evidence="1">Uncharacterized protein</fullName>
    </submittedName>
</protein>
<organism evidence="1 2">
    <name type="scientific">Sinocyclocheilus anshuiensis</name>
    <dbReference type="NCBI Taxonomy" id="1608454"/>
    <lineage>
        <taxon>Eukaryota</taxon>
        <taxon>Metazoa</taxon>
        <taxon>Chordata</taxon>
        <taxon>Craniata</taxon>
        <taxon>Vertebrata</taxon>
        <taxon>Euteleostomi</taxon>
        <taxon>Actinopterygii</taxon>
        <taxon>Neopterygii</taxon>
        <taxon>Teleostei</taxon>
        <taxon>Ostariophysi</taxon>
        <taxon>Cypriniformes</taxon>
        <taxon>Cyprinidae</taxon>
        <taxon>Cyprininae</taxon>
        <taxon>Sinocyclocheilus</taxon>
    </lineage>
</organism>
<reference evidence="1" key="2">
    <citation type="submission" date="2025-09" db="UniProtKB">
        <authorList>
            <consortium name="Ensembl"/>
        </authorList>
    </citation>
    <scope>IDENTIFICATION</scope>
</reference>
<evidence type="ECO:0000313" key="1">
    <source>
        <dbReference type="Ensembl" id="ENSSANP00000047045.1"/>
    </source>
</evidence>
<reference evidence="1" key="1">
    <citation type="submission" date="2025-08" db="UniProtKB">
        <authorList>
            <consortium name="Ensembl"/>
        </authorList>
    </citation>
    <scope>IDENTIFICATION</scope>
</reference>
<dbReference type="AlphaFoldDB" id="A0A671NQA9"/>